<feature type="transmembrane region" description="Helical" evidence="9">
    <location>
        <begin position="379"/>
        <end position="399"/>
    </location>
</feature>
<feature type="transmembrane region" description="Helical" evidence="9">
    <location>
        <begin position="523"/>
        <end position="542"/>
    </location>
</feature>
<feature type="transmembrane region" description="Helical" evidence="9">
    <location>
        <begin position="263"/>
        <end position="287"/>
    </location>
</feature>
<feature type="domain" description="CBS" evidence="10">
    <location>
        <begin position="722"/>
        <end position="778"/>
    </location>
</feature>
<comment type="subcellular location">
    <subcellularLocation>
        <location evidence="1">Endosome membrane</location>
        <topology evidence="1">Multi-pass membrane protein</topology>
    </subcellularLocation>
    <subcellularLocation>
        <location evidence="9">Membrane</location>
        <topology evidence="9">Multi-pass membrane protein</topology>
    </subcellularLocation>
</comment>
<dbReference type="AlphaFoldDB" id="A0A158PHA1"/>
<dbReference type="GO" id="GO:0005247">
    <property type="term" value="F:voltage-gated chloride channel activity"/>
    <property type="evidence" value="ECO:0007669"/>
    <property type="project" value="TreeGrafter"/>
</dbReference>
<comment type="similarity">
    <text evidence="9">Belongs to the chloride channel (TC 2.A.49) family.</text>
</comment>
<feature type="transmembrane region" description="Helical" evidence="9">
    <location>
        <begin position="452"/>
        <end position="473"/>
    </location>
</feature>
<evidence type="ECO:0000256" key="6">
    <source>
        <dbReference type="ARBA" id="ARBA00023136"/>
    </source>
</evidence>
<evidence type="ECO:0000259" key="10">
    <source>
        <dbReference type="PROSITE" id="PS51371"/>
    </source>
</evidence>
<keyword evidence="8" id="KW-0129">CBS domain</keyword>
<dbReference type="GO" id="GO:0005769">
    <property type="term" value="C:early endosome"/>
    <property type="evidence" value="ECO:0007669"/>
    <property type="project" value="TreeGrafter"/>
</dbReference>
<sequence length="785" mass="87346">MERRHREISLDEVDIDGPALVHVETGGGGYASFNSAGHSHDRDEEEYPVDSVPPLFGKYGDFHTIDWQRDLARDRLRHKLIVEKRAEFPLGIFQSAWDAGAGWICVLMDGVCADRFWLDREHCCWSSNDTVFKDSDCSAWTAWPEMMNYYGKNPFFYVLEFVFYVGWAVLMATLAVILVKVFAPYACGSGIPEIKCILSGFVIRGYLGKWTFIIKSVGLILASASGLSLGKEGPMVHLACCIGNIFSYLFPKYGMNEAKKREILSASAAAGVSVAFGAPIGGVLFSLEEASYYFPLKTMWRSFFCALVAGIILRIVNPFGSNQTSLFHVDYMMKWTFVELIPFAGLGLFGGILGSIFIFGNIRWSRFRKTSKILGGNPIYEVIVVTFLTAAISYFNPYMRKSASNMIKQLFDRCGPEDYEVNLCDYQNKTFTTNKVDDNYHTGVFGSGVQNAIWQLIMALIFKFIFTIFTFGIKVPCGLFVPSIAMGAIAGRLVGISMEGVFRSFQMQSGHSMYWSCQIGKDCVMPGLYAMVGAAAVLGGVTRMTVSLVVIMFELTGSLEFIVPTMVATMFSKWIGDAICKTGIYDAHIELNGYPFLDNKEEYPYSTIAVQVMRPSTTAAVGISNPENCAERNELVVIVQDGMSVGDIEQMLRENNYNGFPVVVSANSMYLVGFVTRRDLQLALHAARKTQPYIVTDSIVYFTNQVPESTAVGPAPLKLRKIIDLAPMTVIDQTPMETVIDMFRKLGLRQVLVTKNGKVLGIITKKDILQFMRNAQSGFTNPNFK</sequence>
<dbReference type="WBParaSite" id="ACOC_0000617401-mRNA-1">
    <property type="protein sequence ID" value="ACOC_0000617401-mRNA-1"/>
    <property type="gene ID" value="ACOC_0000617401"/>
</dbReference>
<feature type="transmembrane region" description="Helical" evidence="9">
    <location>
        <begin position="155"/>
        <end position="177"/>
    </location>
</feature>
<dbReference type="PROSITE" id="PS51371">
    <property type="entry name" value="CBS"/>
    <property type="match status" value="2"/>
</dbReference>
<feature type="transmembrane region" description="Helical" evidence="9">
    <location>
        <begin position="337"/>
        <end position="359"/>
    </location>
</feature>
<dbReference type="GO" id="GO:0008021">
    <property type="term" value="C:synaptic vesicle"/>
    <property type="evidence" value="ECO:0007669"/>
    <property type="project" value="TreeGrafter"/>
</dbReference>
<dbReference type="SUPFAM" id="SSF54631">
    <property type="entry name" value="CBS-domain pair"/>
    <property type="match status" value="1"/>
</dbReference>
<dbReference type="OrthoDB" id="44789at2759"/>
<protein>
    <recommendedName>
        <fullName evidence="9">Chloride channel protein</fullName>
    </recommendedName>
</protein>
<feature type="transmembrane region" description="Helical" evidence="9">
    <location>
        <begin position="479"/>
        <end position="502"/>
    </location>
</feature>
<dbReference type="InterPro" id="IPR001807">
    <property type="entry name" value="ClC"/>
</dbReference>
<dbReference type="InterPro" id="IPR046342">
    <property type="entry name" value="CBS_dom_sf"/>
</dbReference>
<reference evidence="11 12" key="2">
    <citation type="submission" date="2018-11" db="EMBL/GenBank/DDBJ databases">
        <authorList>
            <consortium name="Pathogen Informatics"/>
        </authorList>
    </citation>
    <scope>NUCLEOTIDE SEQUENCE [LARGE SCALE GENOMIC DNA]</scope>
    <source>
        <strain evidence="11 12">Costa Rica</strain>
    </source>
</reference>
<dbReference type="InterPro" id="IPR014743">
    <property type="entry name" value="Cl-channel_core"/>
</dbReference>
<feature type="transmembrane region" description="Helical" evidence="9">
    <location>
        <begin position="183"/>
        <end position="203"/>
    </location>
</feature>
<dbReference type="OMA" id="MFLKINM"/>
<dbReference type="CDD" id="cd04591">
    <property type="entry name" value="CBS_pair_voltage-gated_CLC_euk_bac"/>
    <property type="match status" value="1"/>
</dbReference>
<evidence type="ECO:0000256" key="4">
    <source>
        <dbReference type="ARBA" id="ARBA00022989"/>
    </source>
</evidence>
<evidence type="ECO:0000256" key="7">
    <source>
        <dbReference type="ARBA" id="ARBA00023214"/>
    </source>
</evidence>
<dbReference type="Proteomes" id="UP000267027">
    <property type="component" value="Unassembled WGS sequence"/>
</dbReference>
<dbReference type="Pfam" id="PF00571">
    <property type="entry name" value="CBS"/>
    <property type="match status" value="2"/>
</dbReference>
<evidence type="ECO:0000313" key="12">
    <source>
        <dbReference type="Proteomes" id="UP000267027"/>
    </source>
</evidence>
<keyword evidence="5 9" id="KW-0406">Ion transport</keyword>
<dbReference type="Gene3D" id="3.10.580.20">
    <property type="match status" value="1"/>
</dbReference>
<proteinExistence type="inferred from homology"/>
<organism evidence="13">
    <name type="scientific">Angiostrongylus costaricensis</name>
    <name type="common">Nematode worm</name>
    <dbReference type="NCBI Taxonomy" id="334426"/>
    <lineage>
        <taxon>Eukaryota</taxon>
        <taxon>Metazoa</taxon>
        <taxon>Ecdysozoa</taxon>
        <taxon>Nematoda</taxon>
        <taxon>Chromadorea</taxon>
        <taxon>Rhabditida</taxon>
        <taxon>Rhabditina</taxon>
        <taxon>Rhabditomorpha</taxon>
        <taxon>Strongyloidea</taxon>
        <taxon>Metastrongylidae</taxon>
        <taxon>Angiostrongylus</taxon>
    </lineage>
</organism>
<evidence type="ECO:0000313" key="13">
    <source>
        <dbReference type="WBParaSite" id="ACOC_0000617401-mRNA-1"/>
    </source>
</evidence>
<dbReference type="CDD" id="cd03684">
    <property type="entry name" value="ClC_3_like"/>
    <property type="match status" value="1"/>
</dbReference>
<evidence type="ECO:0000313" key="11">
    <source>
        <dbReference type="EMBL" id="VDM57760.1"/>
    </source>
</evidence>
<dbReference type="Gene3D" id="1.10.3080.10">
    <property type="entry name" value="Clc chloride channel"/>
    <property type="match status" value="1"/>
</dbReference>
<dbReference type="SUPFAM" id="SSF81340">
    <property type="entry name" value="Clc chloride channel"/>
    <property type="match status" value="1"/>
</dbReference>
<evidence type="ECO:0000256" key="3">
    <source>
        <dbReference type="ARBA" id="ARBA00022692"/>
    </source>
</evidence>
<keyword evidence="12" id="KW-1185">Reference proteome</keyword>
<dbReference type="PANTHER" id="PTHR45711:SF6">
    <property type="entry name" value="CHLORIDE CHANNEL PROTEIN"/>
    <property type="match status" value="1"/>
</dbReference>
<feature type="transmembrane region" description="Helical" evidence="9">
    <location>
        <begin position="235"/>
        <end position="251"/>
    </location>
</feature>
<evidence type="ECO:0000256" key="5">
    <source>
        <dbReference type="ARBA" id="ARBA00023065"/>
    </source>
</evidence>
<keyword evidence="6 9" id="KW-0472">Membrane</keyword>
<feature type="domain" description="CBS" evidence="10">
    <location>
        <begin position="630"/>
        <end position="690"/>
    </location>
</feature>
<dbReference type="SMART" id="SM00116">
    <property type="entry name" value="CBS"/>
    <property type="match status" value="2"/>
</dbReference>
<evidence type="ECO:0000256" key="8">
    <source>
        <dbReference type="PROSITE-ProRule" id="PRU00703"/>
    </source>
</evidence>
<dbReference type="GO" id="GO:0005794">
    <property type="term" value="C:Golgi apparatus"/>
    <property type="evidence" value="ECO:0007669"/>
    <property type="project" value="TreeGrafter"/>
</dbReference>
<keyword evidence="7 9" id="KW-0868">Chloride</keyword>
<dbReference type="GO" id="GO:0010008">
    <property type="term" value="C:endosome membrane"/>
    <property type="evidence" value="ECO:0007669"/>
    <property type="project" value="UniProtKB-SubCell"/>
</dbReference>
<keyword evidence="4 9" id="KW-1133">Transmembrane helix</keyword>
<dbReference type="GO" id="GO:0005886">
    <property type="term" value="C:plasma membrane"/>
    <property type="evidence" value="ECO:0007669"/>
    <property type="project" value="TreeGrafter"/>
</dbReference>
<dbReference type="EMBL" id="UYYA01003925">
    <property type="protein sequence ID" value="VDM57760.1"/>
    <property type="molecule type" value="Genomic_DNA"/>
</dbReference>
<feature type="transmembrane region" description="Helical" evidence="9">
    <location>
        <begin position="299"/>
        <end position="316"/>
    </location>
</feature>
<dbReference type="Pfam" id="PF00654">
    <property type="entry name" value="Voltage_CLC"/>
    <property type="match status" value="1"/>
</dbReference>
<name>A0A158PHA1_ANGCS</name>
<dbReference type="FunFam" id="1.10.3080.10:FF:000011">
    <property type="entry name" value="Chloride channel protein"/>
    <property type="match status" value="1"/>
</dbReference>
<dbReference type="STRING" id="334426.A0A158PHA1"/>
<evidence type="ECO:0000256" key="1">
    <source>
        <dbReference type="ARBA" id="ARBA00004337"/>
    </source>
</evidence>
<keyword evidence="2 9" id="KW-0813">Transport</keyword>
<gene>
    <name evidence="11" type="ORF">ACOC_LOCUS6175</name>
</gene>
<dbReference type="PANTHER" id="PTHR45711">
    <property type="entry name" value="CHLORIDE CHANNEL PROTEIN"/>
    <property type="match status" value="1"/>
</dbReference>
<accession>A0A158PHA1</accession>
<dbReference type="Gene3D" id="3.90.1280.20">
    <property type="match status" value="1"/>
</dbReference>
<keyword evidence="3 9" id="KW-0812">Transmembrane</keyword>
<evidence type="ECO:0000256" key="9">
    <source>
        <dbReference type="RuleBase" id="RU361221"/>
    </source>
</evidence>
<reference evidence="13" key="1">
    <citation type="submission" date="2016-04" db="UniProtKB">
        <authorList>
            <consortium name="WormBaseParasite"/>
        </authorList>
    </citation>
    <scope>IDENTIFICATION</scope>
</reference>
<dbReference type="InterPro" id="IPR000644">
    <property type="entry name" value="CBS_dom"/>
</dbReference>
<dbReference type="PRINTS" id="PR00762">
    <property type="entry name" value="CLCHANNEL"/>
</dbReference>
<feature type="transmembrane region" description="Helical" evidence="9">
    <location>
        <begin position="210"/>
        <end position="229"/>
    </location>
</feature>
<evidence type="ECO:0000256" key="2">
    <source>
        <dbReference type="ARBA" id="ARBA00022448"/>
    </source>
</evidence>